<feature type="domain" description="DUF6089" evidence="1">
    <location>
        <begin position="13"/>
        <end position="233"/>
    </location>
</feature>
<sequence length="235" mass="26682">MKIERSVGVSLFVMSLFIMIPTADIRAQEYKYEIGGAAGTSFYMGDANKTQFYLHPGLSGGFLFRYNPNFLWSIKTGIFIANVSGKSDDSGNAFPYAQQASFQRTLAELGTQVEFNFFPYSDKYAYLGTRPYTPYLFTGAGVTYAEGNKKFIGANIPVGMGFKYKLKNRMNIGIEFSMRKLFGDDFDVTEKTTGWNLDNPFSIEGSFLKNKDWYSFTMIFLTWEFSMREDPCHGN</sequence>
<proteinExistence type="predicted"/>
<reference evidence="2 3" key="1">
    <citation type="submission" date="2016-08" db="EMBL/GenBank/DDBJ databases">
        <authorList>
            <person name="Seilhamer J.J."/>
        </authorList>
    </citation>
    <scope>NUCLEOTIDE SEQUENCE [LARGE SCALE GENOMIC DNA]</scope>
    <source>
        <strain evidence="2">M3/6</strain>
    </source>
</reference>
<dbReference type="InterPro" id="IPR011250">
    <property type="entry name" value="OMP/PagP_B-barrel"/>
</dbReference>
<dbReference type="AlphaFoldDB" id="A0A1R3T7S1"/>
<gene>
    <name evidence="2" type="ORF">PSM36_3354</name>
</gene>
<dbReference type="RefSeq" id="WP_173823148.1">
    <property type="nucleotide sequence ID" value="NZ_LT605205.1"/>
</dbReference>
<name>A0A1R3T7S1_9BACT</name>
<dbReference type="EMBL" id="LT605205">
    <property type="protein sequence ID" value="SCD22139.1"/>
    <property type="molecule type" value="Genomic_DNA"/>
</dbReference>
<organism evidence="2 3">
    <name type="scientific">Proteiniphilum saccharofermentans</name>
    <dbReference type="NCBI Taxonomy" id="1642647"/>
    <lineage>
        <taxon>Bacteria</taxon>
        <taxon>Pseudomonadati</taxon>
        <taxon>Bacteroidota</taxon>
        <taxon>Bacteroidia</taxon>
        <taxon>Bacteroidales</taxon>
        <taxon>Dysgonomonadaceae</taxon>
        <taxon>Proteiniphilum</taxon>
    </lineage>
</organism>
<accession>A0A1R3T7S1</accession>
<dbReference type="KEGG" id="psac:PSM36_3354"/>
<dbReference type="Pfam" id="PF19573">
    <property type="entry name" value="DUF6089"/>
    <property type="match status" value="1"/>
</dbReference>
<dbReference type="SUPFAM" id="SSF56925">
    <property type="entry name" value="OMPA-like"/>
    <property type="match status" value="1"/>
</dbReference>
<evidence type="ECO:0000259" key="1">
    <source>
        <dbReference type="Pfam" id="PF19573"/>
    </source>
</evidence>
<keyword evidence="3" id="KW-1185">Reference proteome</keyword>
<protein>
    <submittedName>
        <fullName evidence="2">Outer membrane protein beta-barrel domain</fullName>
    </submittedName>
</protein>
<dbReference type="Proteomes" id="UP000187464">
    <property type="component" value="Chromosome I"/>
</dbReference>
<dbReference type="STRING" id="1642647.PSM36_3354"/>
<dbReference type="InterPro" id="IPR045743">
    <property type="entry name" value="DUF6089"/>
</dbReference>
<evidence type="ECO:0000313" key="3">
    <source>
        <dbReference type="Proteomes" id="UP000187464"/>
    </source>
</evidence>
<evidence type="ECO:0000313" key="2">
    <source>
        <dbReference type="EMBL" id="SCD22139.1"/>
    </source>
</evidence>